<feature type="transmembrane region" description="Helical" evidence="9">
    <location>
        <begin position="63"/>
        <end position="83"/>
    </location>
</feature>
<dbReference type="PANTHER" id="PTHR33695">
    <property type="entry name" value="LIPOPROTEIN SIGNAL PEPTIDASE"/>
    <property type="match status" value="1"/>
</dbReference>
<dbReference type="EMBL" id="AAWS01000006">
    <property type="protein sequence ID" value="EAY30545.1"/>
    <property type="molecule type" value="Genomic_DNA"/>
</dbReference>
<feature type="active site" evidence="9">
    <location>
        <position position="170"/>
    </location>
</feature>
<keyword evidence="5 9" id="KW-0064">Aspartyl protease</keyword>
<evidence type="ECO:0000256" key="8">
    <source>
        <dbReference type="ARBA" id="ARBA00023136"/>
    </source>
</evidence>
<dbReference type="InterPro" id="IPR001872">
    <property type="entry name" value="Peptidase_A8"/>
</dbReference>
<keyword evidence="2 9" id="KW-1003">Cell membrane</keyword>
<dbReference type="EC" id="3.4.23.36" evidence="9"/>
<sequence>MKYYKVYVFVLGVILLDHTVKLWIHFNMGQGFLGQINLLGNWLKVQYELNSGMAFGVEWGRTYGKLALTIFRLLATIGILFYLRRLLHRHAHSGLIYCIALILGGAIGNLIDSVFYGVLLNNAPADVPFAWFHGQVIDMIYIDLLGGYLPHWIPFVGGKYVPATVFNIADAAIFIGVIVIIVRQKQFFAKKRRKKYKTIA</sequence>
<dbReference type="HAMAP" id="MF_00161">
    <property type="entry name" value="LspA"/>
    <property type="match status" value="1"/>
</dbReference>
<feature type="transmembrane region" description="Helical" evidence="9">
    <location>
        <begin position="7"/>
        <end position="24"/>
    </location>
</feature>
<reference evidence="11 12" key="1">
    <citation type="submission" date="2007-01" db="EMBL/GenBank/DDBJ databases">
        <authorList>
            <person name="Haygood M."/>
            <person name="Podell S."/>
            <person name="Anderson C."/>
            <person name="Hopkinson B."/>
            <person name="Roe K."/>
            <person name="Barbeau K."/>
            <person name="Gaasterland T."/>
            <person name="Ferriera S."/>
            <person name="Johnson J."/>
            <person name="Kravitz S."/>
            <person name="Beeson K."/>
            <person name="Sutton G."/>
            <person name="Rogers Y.-H."/>
            <person name="Friedman R."/>
            <person name="Frazier M."/>
            <person name="Venter J.C."/>
        </authorList>
    </citation>
    <scope>NUCLEOTIDE SEQUENCE [LARGE SCALE GENOMIC DNA]</scope>
    <source>
        <strain evidence="11 12">ATCC 23134</strain>
    </source>
</reference>
<comment type="function">
    <text evidence="9">This protein specifically catalyzes the removal of signal peptides from prolipoproteins.</text>
</comment>
<evidence type="ECO:0000256" key="7">
    <source>
        <dbReference type="ARBA" id="ARBA00022989"/>
    </source>
</evidence>
<dbReference type="eggNOG" id="COG0597">
    <property type="taxonomic scope" value="Bacteria"/>
</dbReference>
<proteinExistence type="inferred from homology"/>
<evidence type="ECO:0000256" key="4">
    <source>
        <dbReference type="ARBA" id="ARBA00022692"/>
    </source>
</evidence>
<keyword evidence="7 9" id="KW-1133">Transmembrane helix</keyword>
<organism evidence="11 12">
    <name type="scientific">Microscilla marina ATCC 23134</name>
    <dbReference type="NCBI Taxonomy" id="313606"/>
    <lineage>
        <taxon>Bacteria</taxon>
        <taxon>Pseudomonadati</taxon>
        <taxon>Bacteroidota</taxon>
        <taxon>Cytophagia</taxon>
        <taxon>Cytophagales</taxon>
        <taxon>Microscillaceae</taxon>
        <taxon>Microscilla</taxon>
    </lineage>
</organism>
<dbReference type="AlphaFoldDB" id="A1ZGC8"/>
<comment type="pathway">
    <text evidence="9">Protein modification; lipoprotein biosynthesis (signal peptide cleavage).</text>
</comment>
<name>A1ZGC8_MICM2</name>
<dbReference type="GO" id="GO:0006508">
    <property type="term" value="P:proteolysis"/>
    <property type="evidence" value="ECO:0007669"/>
    <property type="project" value="UniProtKB-KW"/>
</dbReference>
<keyword evidence="8 9" id="KW-0472">Membrane</keyword>
<dbReference type="PANTHER" id="PTHR33695:SF1">
    <property type="entry name" value="LIPOPROTEIN SIGNAL PEPTIDASE"/>
    <property type="match status" value="1"/>
</dbReference>
<evidence type="ECO:0000256" key="10">
    <source>
        <dbReference type="RuleBase" id="RU004181"/>
    </source>
</evidence>
<dbReference type="GO" id="GO:0004190">
    <property type="term" value="F:aspartic-type endopeptidase activity"/>
    <property type="evidence" value="ECO:0007669"/>
    <property type="project" value="UniProtKB-UniRule"/>
</dbReference>
<dbReference type="UniPathway" id="UPA00665"/>
<dbReference type="PRINTS" id="PR00781">
    <property type="entry name" value="LIPOSIGPTASE"/>
</dbReference>
<comment type="subcellular location">
    <subcellularLocation>
        <location evidence="9">Cell membrane</location>
        <topology evidence="9">Multi-pass membrane protein</topology>
    </subcellularLocation>
</comment>
<keyword evidence="3 9" id="KW-0645">Protease</keyword>
<evidence type="ECO:0000256" key="6">
    <source>
        <dbReference type="ARBA" id="ARBA00022801"/>
    </source>
</evidence>
<comment type="caution">
    <text evidence="11">The sequence shown here is derived from an EMBL/GenBank/DDBJ whole genome shotgun (WGS) entry which is preliminary data.</text>
</comment>
<feature type="active site" evidence="9">
    <location>
        <position position="138"/>
    </location>
</feature>
<comment type="similarity">
    <text evidence="1 9 10">Belongs to the peptidase A8 family.</text>
</comment>
<evidence type="ECO:0000256" key="1">
    <source>
        <dbReference type="ARBA" id="ARBA00006139"/>
    </source>
</evidence>
<feature type="transmembrane region" description="Helical" evidence="9">
    <location>
        <begin position="160"/>
        <end position="182"/>
    </location>
</feature>
<evidence type="ECO:0000313" key="12">
    <source>
        <dbReference type="Proteomes" id="UP000004095"/>
    </source>
</evidence>
<dbReference type="OrthoDB" id="9810259at2"/>
<keyword evidence="12" id="KW-1185">Reference proteome</keyword>
<gene>
    <name evidence="9" type="primary">lspA</name>
    <name evidence="11" type="ORF">M23134_03183</name>
</gene>
<keyword evidence="6 9" id="KW-0378">Hydrolase</keyword>
<evidence type="ECO:0000256" key="2">
    <source>
        <dbReference type="ARBA" id="ARBA00022475"/>
    </source>
</evidence>
<feature type="transmembrane region" description="Helical" evidence="9">
    <location>
        <begin position="95"/>
        <end position="119"/>
    </location>
</feature>
<keyword evidence="4 9" id="KW-0812">Transmembrane</keyword>
<evidence type="ECO:0000256" key="3">
    <source>
        <dbReference type="ARBA" id="ARBA00022670"/>
    </source>
</evidence>
<dbReference type="Pfam" id="PF01252">
    <property type="entry name" value="Peptidase_A8"/>
    <property type="match status" value="1"/>
</dbReference>
<accession>A1ZGC8</accession>
<evidence type="ECO:0000256" key="5">
    <source>
        <dbReference type="ARBA" id="ARBA00022750"/>
    </source>
</evidence>
<evidence type="ECO:0000256" key="9">
    <source>
        <dbReference type="HAMAP-Rule" id="MF_00161"/>
    </source>
</evidence>
<dbReference type="RefSeq" id="WP_002694797.1">
    <property type="nucleotide sequence ID" value="NZ_AAWS01000006.1"/>
</dbReference>
<dbReference type="Proteomes" id="UP000004095">
    <property type="component" value="Unassembled WGS sequence"/>
</dbReference>
<dbReference type="NCBIfam" id="NF011369">
    <property type="entry name" value="PRK14788.1"/>
    <property type="match status" value="1"/>
</dbReference>
<dbReference type="GO" id="GO:0005886">
    <property type="term" value="C:plasma membrane"/>
    <property type="evidence" value="ECO:0007669"/>
    <property type="project" value="UniProtKB-SubCell"/>
</dbReference>
<evidence type="ECO:0000313" key="11">
    <source>
        <dbReference type="EMBL" id="EAY30545.1"/>
    </source>
</evidence>
<comment type="catalytic activity">
    <reaction evidence="9">
        <text>Release of signal peptides from bacterial membrane prolipoproteins. Hydrolyzes -Xaa-Yaa-Zaa-|-(S,diacylglyceryl)Cys-, in which Xaa is hydrophobic (preferably Leu), and Yaa (Ala or Ser) and Zaa (Gly or Ala) have small, neutral side chains.</text>
        <dbReference type="EC" id="3.4.23.36"/>
    </reaction>
</comment>
<protein>
    <recommendedName>
        <fullName evidence="9">Lipoprotein signal peptidase</fullName>
        <ecNumber evidence="9">3.4.23.36</ecNumber>
    </recommendedName>
    <alternativeName>
        <fullName evidence="9">Prolipoprotein signal peptidase</fullName>
    </alternativeName>
    <alternativeName>
        <fullName evidence="9">Signal peptidase II</fullName>
        <shortName evidence="9">SPase II</shortName>
    </alternativeName>
</protein>